<dbReference type="PANTHER" id="PTHR30154">
    <property type="entry name" value="LEUCINE-RESPONSIVE REGULATORY PROTEIN"/>
    <property type="match status" value="1"/>
</dbReference>
<evidence type="ECO:0000256" key="1">
    <source>
        <dbReference type="ARBA" id="ARBA00023015"/>
    </source>
</evidence>
<dbReference type="Pfam" id="PF01037">
    <property type="entry name" value="AsnC_trans_reg"/>
    <property type="match status" value="1"/>
</dbReference>
<evidence type="ECO:0000313" key="6">
    <source>
        <dbReference type="Proteomes" id="UP000701702"/>
    </source>
</evidence>
<dbReference type="RefSeq" id="WP_011299197.1">
    <property type="nucleotide sequence ID" value="NZ_CAJZAF010000009.1"/>
</dbReference>
<dbReference type="PANTHER" id="PTHR30154:SF53">
    <property type="entry name" value="HTH-TYPE TRANSCRIPTIONAL REGULATOR LRPC"/>
    <property type="match status" value="1"/>
</dbReference>
<proteinExistence type="predicted"/>
<reference evidence="5 6" key="1">
    <citation type="submission" date="2021-08" db="EMBL/GenBank/DDBJ databases">
        <authorList>
            <person name="Peeters C."/>
        </authorList>
    </citation>
    <scope>NUCLEOTIDE SEQUENCE [LARGE SCALE GENOMIC DNA]</scope>
    <source>
        <strain evidence="5 6">LMG 23994</strain>
    </source>
</reference>
<dbReference type="SUPFAM" id="SSF54909">
    <property type="entry name" value="Dimeric alpha+beta barrel"/>
    <property type="match status" value="1"/>
</dbReference>
<dbReference type="InterPro" id="IPR019887">
    <property type="entry name" value="Tscrpt_reg_AsnC/Lrp_C"/>
</dbReference>
<dbReference type="InterPro" id="IPR019888">
    <property type="entry name" value="Tscrpt_reg_AsnC-like"/>
</dbReference>
<dbReference type="SMART" id="SM00344">
    <property type="entry name" value="HTH_ASNC"/>
    <property type="match status" value="1"/>
</dbReference>
<evidence type="ECO:0000256" key="3">
    <source>
        <dbReference type="ARBA" id="ARBA00023163"/>
    </source>
</evidence>
<keyword evidence="6" id="KW-1185">Reference proteome</keyword>
<feature type="domain" description="HTH asnC-type" evidence="4">
    <location>
        <begin position="7"/>
        <end position="76"/>
    </location>
</feature>
<keyword evidence="3" id="KW-0804">Transcription</keyword>
<dbReference type="Proteomes" id="UP000701702">
    <property type="component" value="Unassembled WGS sequence"/>
</dbReference>
<keyword evidence="2" id="KW-0238">DNA-binding</keyword>
<dbReference type="EMBL" id="CAJZAF010000009">
    <property type="protein sequence ID" value="CAG9170881.1"/>
    <property type="molecule type" value="Genomic_DNA"/>
</dbReference>
<comment type="caution">
    <text evidence="5">The sequence shown here is derived from an EMBL/GenBank/DDBJ whole genome shotgun (WGS) entry which is preliminary data.</text>
</comment>
<dbReference type="InterPro" id="IPR036388">
    <property type="entry name" value="WH-like_DNA-bd_sf"/>
</dbReference>
<dbReference type="PROSITE" id="PS50956">
    <property type="entry name" value="HTH_ASNC_2"/>
    <property type="match status" value="1"/>
</dbReference>
<gene>
    <name evidence="5" type="primary">lrp_3</name>
    <name evidence="5" type="ORF">LMG23994_02034</name>
</gene>
<dbReference type="Gene3D" id="3.30.70.920">
    <property type="match status" value="1"/>
</dbReference>
<dbReference type="InterPro" id="IPR011008">
    <property type="entry name" value="Dimeric_a/b-barrel"/>
</dbReference>
<dbReference type="SUPFAM" id="SSF46785">
    <property type="entry name" value="Winged helix' DNA-binding domain"/>
    <property type="match status" value="1"/>
</dbReference>
<dbReference type="Pfam" id="PF13404">
    <property type="entry name" value="HTH_AsnC-type"/>
    <property type="match status" value="1"/>
</dbReference>
<evidence type="ECO:0000259" key="4">
    <source>
        <dbReference type="PROSITE" id="PS50956"/>
    </source>
</evidence>
<name>A0ABM8WTU1_9BURK</name>
<accession>A0ABM8WTU1</accession>
<protein>
    <submittedName>
        <fullName evidence="5">Leucine-responsive regulatory protein</fullName>
    </submittedName>
</protein>
<sequence>MADTDKLDQTDRHLLSLLQANARESAANLARHLDIARTTVVARIARLERLGVIAGYGVRLGREMGDNAIQAFCGLSVQPKAGPAIVRALQRLPEIEELSSVSGPVDYMAVIRCVTHARLDQLLDEIGMLDGVNHTTTSIVLARKIDRRRATE</sequence>
<evidence type="ECO:0000256" key="2">
    <source>
        <dbReference type="ARBA" id="ARBA00023125"/>
    </source>
</evidence>
<dbReference type="InterPro" id="IPR036390">
    <property type="entry name" value="WH_DNA-bd_sf"/>
</dbReference>
<dbReference type="Gene3D" id="1.10.10.10">
    <property type="entry name" value="Winged helix-like DNA-binding domain superfamily/Winged helix DNA-binding domain"/>
    <property type="match status" value="1"/>
</dbReference>
<keyword evidence="1" id="KW-0805">Transcription regulation</keyword>
<evidence type="ECO:0000313" key="5">
    <source>
        <dbReference type="EMBL" id="CAG9170881.1"/>
    </source>
</evidence>
<dbReference type="InterPro" id="IPR000485">
    <property type="entry name" value="AsnC-type_HTH_dom"/>
</dbReference>
<dbReference type="PRINTS" id="PR00033">
    <property type="entry name" value="HTHASNC"/>
</dbReference>
<organism evidence="5 6">
    <name type="scientific">Cupriavidus pinatubonensis</name>
    <dbReference type="NCBI Taxonomy" id="248026"/>
    <lineage>
        <taxon>Bacteria</taxon>
        <taxon>Pseudomonadati</taxon>
        <taxon>Pseudomonadota</taxon>
        <taxon>Betaproteobacteria</taxon>
        <taxon>Burkholderiales</taxon>
        <taxon>Burkholderiaceae</taxon>
        <taxon>Cupriavidus</taxon>
    </lineage>
</organism>